<dbReference type="EMBL" id="QZWG01000012">
    <property type="protein sequence ID" value="RZB76689.1"/>
    <property type="molecule type" value="Genomic_DNA"/>
</dbReference>
<organism evidence="2">
    <name type="scientific">Glycine soja</name>
    <name type="common">Wild soybean</name>
    <dbReference type="NCBI Taxonomy" id="3848"/>
    <lineage>
        <taxon>Eukaryota</taxon>
        <taxon>Viridiplantae</taxon>
        <taxon>Streptophyta</taxon>
        <taxon>Embryophyta</taxon>
        <taxon>Tracheophyta</taxon>
        <taxon>Spermatophyta</taxon>
        <taxon>Magnoliopsida</taxon>
        <taxon>eudicotyledons</taxon>
        <taxon>Gunneridae</taxon>
        <taxon>Pentapetalae</taxon>
        <taxon>rosids</taxon>
        <taxon>fabids</taxon>
        <taxon>Fabales</taxon>
        <taxon>Fabaceae</taxon>
        <taxon>Papilionoideae</taxon>
        <taxon>50 kb inversion clade</taxon>
        <taxon>NPAAA clade</taxon>
        <taxon>indigoferoid/millettioid clade</taxon>
        <taxon>Phaseoleae</taxon>
        <taxon>Glycine</taxon>
        <taxon>Glycine subgen. Soja</taxon>
    </lineage>
</organism>
<keyword evidence="1" id="KW-0472">Membrane</keyword>
<evidence type="ECO:0000313" key="2">
    <source>
        <dbReference type="EMBL" id="KHN25780.1"/>
    </source>
</evidence>
<dbReference type="AlphaFoldDB" id="A0A0B2QW36"/>
<feature type="transmembrane region" description="Helical" evidence="1">
    <location>
        <begin position="51"/>
        <end position="70"/>
    </location>
</feature>
<dbReference type="EMBL" id="KN654183">
    <property type="protein sequence ID" value="KHN25780.1"/>
    <property type="molecule type" value="Genomic_DNA"/>
</dbReference>
<dbReference type="Proteomes" id="UP000053555">
    <property type="component" value="Unassembled WGS sequence"/>
</dbReference>
<dbReference type="Proteomes" id="UP000289340">
    <property type="component" value="Chromosome 12"/>
</dbReference>
<accession>A0A0B2QW36</accession>
<protein>
    <submittedName>
        <fullName evidence="2">Uncharacterized protein</fullName>
    </submittedName>
</protein>
<name>A0A0B2QW36_GLYSO</name>
<reference evidence="3 4" key="2">
    <citation type="submission" date="2018-09" db="EMBL/GenBank/DDBJ databases">
        <title>A high-quality reference genome of wild soybean provides a powerful tool to mine soybean genomes.</title>
        <authorList>
            <person name="Xie M."/>
            <person name="Chung C.Y.L."/>
            <person name="Li M.-W."/>
            <person name="Wong F.-L."/>
            <person name="Chan T.-F."/>
            <person name="Lam H.-M."/>
        </authorList>
    </citation>
    <scope>NUCLEOTIDE SEQUENCE [LARGE SCALE GENOMIC DNA]</scope>
    <source>
        <strain evidence="4">cv. W05</strain>
        <tissue evidence="3">Hypocotyl of etiolated seedlings</tissue>
    </source>
</reference>
<proteinExistence type="predicted"/>
<keyword evidence="1" id="KW-1133">Transmembrane helix</keyword>
<reference evidence="2" key="1">
    <citation type="submission" date="2014-07" db="EMBL/GenBank/DDBJ databases">
        <title>Identification of a novel salt tolerance gene in wild soybean by whole-genome sequencing.</title>
        <authorList>
            <person name="Lam H.-M."/>
            <person name="Qi X."/>
            <person name="Li M.-W."/>
            <person name="Liu X."/>
            <person name="Xie M."/>
            <person name="Ni M."/>
            <person name="Xu X."/>
        </authorList>
    </citation>
    <scope>NUCLEOTIDE SEQUENCE [LARGE SCALE GENOMIC DNA]</scope>
    <source>
        <tissue evidence="2">Root</tissue>
    </source>
</reference>
<evidence type="ECO:0000313" key="4">
    <source>
        <dbReference type="Proteomes" id="UP000289340"/>
    </source>
</evidence>
<evidence type="ECO:0000313" key="3">
    <source>
        <dbReference type="EMBL" id="RZB76689.1"/>
    </source>
</evidence>
<keyword evidence="4" id="KW-1185">Reference proteome</keyword>
<gene>
    <name evidence="3" type="ORF">D0Y65_034902</name>
    <name evidence="2" type="ORF">glysoja_040655</name>
</gene>
<keyword evidence="1" id="KW-0812">Transmembrane</keyword>
<evidence type="ECO:0000256" key="1">
    <source>
        <dbReference type="SAM" id="Phobius"/>
    </source>
</evidence>
<sequence length="107" mass="12360">MLWHAHLSSFSSFSFDNTTSTVSLSLSLSLSLFQCFTNHTQGRSEWMRCETSQLITIAFFLPLFLTNLQIPCFFSLESIVTLSHMISCVCHLFITECHFKKTRWLVV</sequence>